<proteinExistence type="predicted"/>
<name>A0ABU9VLD6_9BACI</name>
<protein>
    <submittedName>
        <fullName evidence="1">Glutaredoxin family protein</fullName>
    </submittedName>
</protein>
<dbReference type="CDD" id="cd02976">
    <property type="entry name" value="NrdH"/>
    <property type="match status" value="1"/>
</dbReference>
<dbReference type="RefSeq" id="WP_343131297.1">
    <property type="nucleotide sequence ID" value="NZ_JBCITK010000001.1"/>
</dbReference>
<dbReference type="EMBL" id="JBCITK010000001">
    <property type="protein sequence ID" value="MEN0644653.1"/>
    <property type="molecule type" value="Genomic_DNA"/>
</dbReference>
<dbReference type="Gene3D" id="3.40.30.10">
    <property type="entry name" value="Glutaredoxin"/>
    <property type="match status" value="1"/>
</dbReference>
<reference evidence="1 2" key="1">
    <citation type="submission" date="2024-03" db="EMBL/GenBank/DDBJ databases">
        <title>Bacilli Hybrid Assemblies.</title>
        <authorList>
            <person name="Kovac J."/>
        </authorList>
    </citation>
    <scope>NUCLEOTIDE SEQUENCE [LARGE SCALE GENOMIC DNA]</scope>
    <source>
        <strain evidence="1 2">FSL R7-0666</strain>
    </source>
</reference>
<organism evidence="1 2">
    <name type="scientific">Alkalicoccobacillus gibsonii</name>
    <dbReference type="NCBI Taxonomy" id="79881"/>
    <lineage>
        <taxon>Bacteria</taxon>
        <taxon>Bacillati</taxon>
        <taxon>Bacillota</taxon>
        <taxon>Bacilli</taxon>
        <taxon>Bacillales</taxon>
        <taxon>Bacillaceae</taxon>
        <taxon>Alkalicoccobacillus</taxon>
    </lineage>
</organism>
<dbReference type="Pfam" id="PF05768">
    <property type="entry name" value="Glrx-like"/>
    <property type="match status" value="1"/>
</dbReference>
<evidence type="ECO:0000313" key="1">
    <source>
        <dbReference type="EMBL" id="MEN0644653.1"/>
    </source>
</evidence>
<gene>
    <name evidence="1" type="ORF">MKY91_15990</name>
</gene>
<keyword evidence="2" id="KW-1185">Reference proteome</keyword>
<sequence length="85" mass="9747">MEIIYYSKDHCSLCEKGKKVLDQLSLTYQTLDIYQDDELLETYMFRIPVVTINGQVADEGILSYDKLNGVIQSINQAHNSSNEKN</sequence>
<dbReference type="InterPro" id="IPR008554">
    <property type="entry name" value="Glutaredoxin-like"/>
</dbReference>
<accession>A0ABU9VLD6</accession>
<evidence type="ECO:0000313" key="2">
    <source>
        <dbReference type="Proteomes" id="UP001418796"/>
    </source>
</evidence>
<comment type="caution">
    <text evidence="1">The sequence shown here is derived from an EMBL/GenBank/DDBJ whole genome shotgun (WGS) entry which is preliminary data.</text>
</comment>
<dbReference type="Proteomes" id="UP001418796">
    <property type="component" value="Unassembled WGS sequence"/>
</dbReference>
<dbReference type="InterPro" id="IPR036249">
    <property type="entry name" value="Thioredoxin-like_sf"/>
</dbReference>
<dbReference type="SUPFAM" id="SSF52833">
    <property type="entry name" value="Thioredoxin-like"/>
    <property type="match status" value="1"/>
</dbReference>